<protein>
    <submittedName>
        <fullName evidence="1">DUF3375 domain-containing protein</fullName>
    </submittedName>
</protein>
<comment type="caution">
    <text evidence="1">The sequence shown here is derived from an EMBL/GenBank/DDBJ whole genome shotgun (WGS) entry which is preliminary data.</text>
</comment>
<evidence type="ECO:0000313" key="2">
    <source>
        <dbReference type="Proteomes" id="UP001165368"/>
    </source>
</evidence>
<sequence>MRSTEHAVSNWHAQQEFKLGPAWKLLSAAPWVIAFFRAEFTPTRQRIRLEQFHAALDAFLKELRRQEVPLNAQWQAANYADAWVRSQFLARPMVDGRFVYEPTAAAARVITFIDALTEQRTNLNSSRLNTLLTSIELLAHETDPDPEARIRQLEAEIAERRAQIRALESGQAPELLSHDSAAAAARSVLDLASSLPADFKRMRDGVEQMLHTIRQEIMESSVAKGVAVGQVLEGDRQLRSTAEGETFRGFTEFLNNPQQQARFRQAVTEVLERDFVQALSAAERSTLSNLVRELRRQASEVHAIYGRLSESLHTYVQSDEFRESMLLRKAIRTAELAVAQSPALKARTPVARLELFRPRFRTLAGLGIFDPQEHVPPPKLADPPALSEADIHRTPSTPKADFAALRSAVAVARAARAKGAGGAETAAPTLGDVLAQLPPEQRHINSIRGLVLTARNTGQELDTVRYEAVTFSQVDGVERTAYLPLITFTEDVP</sequence>
<organism evidence="1 2">
    <name type="scientific">Arthrobacter hankyongi</name>
    <dbReference type="NCBI Taxonomy" id="2904801"/>
    <lineage>
        <taxon>Bacteria</taxon>
        <taxon>Bacillati</taxon>
        <taxon>Actinomycetota</taxon>
        <taxon>Actinomycetes</taxon>
        <taxon>Micrococcales</taxon>
        <taxon>Micrococcaceae</taxon>
        <taxon>Arthrobacter</taxon>
    </lineage>
</organism>
<dbReference type="EMBL" id="JAKLTQ010000001">
    <property type="protein sequence ID" value="MCG2620907.1"/>
    <property type="molecule type" value="Genomic_DNA"/>
</dbReference>
<gene>
    <name evidence="1" type="ORF">LVY72_03145</name>
</gene>
<proteinExistence type="predicted"/>
<dbReference type="Proteomes" id="UP001165368">
    <property type="component" value="Unassembled WGS sequence"/>
</dbReference>
<dbReference type="RefSeq" id="WP_237817989.1">
    <property type="nucleotide sequence ID" value="NZ_JAKLTQ010000001.1"/>
</dbReference>
<dbReference type="InterPro" id="IPR021804">
    <property type="entry name" value="DUF3375"/>
</dbReference>
<name>A0ABS9L2I6_9MICC</name>
<keyword evidence="2" id="KW-1185">Reference proteome</keyword>
<evidence type="ECO:0000313" key="1">
    <source>
        <dbReference type="EMBL" id="MCG2620907.1"/>
    </source>
</evidence>
<dbReference type="Pfam" id="PF11855">
    <property type="entry name" value="DUF3375"/>
    <property type="match status" value="1"/>
</dbReference>
<accession>A0ABS9L2I6</accession>
<reference evidence="1" key="1">
    <citation type="submission" date="2022-01" db="EMBL/GenBank/DDBJ databases">
        <authorList>
            <person name="Jo J.-H."/>
            <person name="Im W.-T."/>
        </authorList>
    </citation>
    <scope>NUCLEOTIDE SEQUENCE</scope>
    <source>
        <strain evidence="1">I2-34</strain>
    </source>
</reference>